<feature type="compositionally biased region" description="Basic residues" evidence="1">
    <location>
        <begin position="162"/>
        <end position="173"/>
    </location>
</feature>
<dbReference type="Proteomes" id="UP000494172">
    <property type="component" value="Unassembled WGS sequence"/>
</dbReference>
<protein>
    <submittedName>
        <fullName evidence="2">Uncharacterized protein</fullName>
    </submittedName>
</protein>
<dbReference type="EMBL" id="CABVPX010000065">
    <property type="protein sequence ID" value="VWC46371.1"/>
    <property type="molecule type" value="Genomic_DNA"/>
</dbReference>
<evidence type="ECO:0000313" key="3">
    <source>
        <dbReference type="Proteomes" id="UP000494172"/>
    </source>
</evidence>
<organism evidence="2 3">
    <name type="scientific">Burkholderia arboris</name>
    <dbReference type="NCBI Taxonomy" id="488730"/>
    <lineage>
        <taxon>Bacteria</taxon>
        <taxon>Pseudomonadati</taxon>
        <taxon>Pseudomonadota</taxon>
        <taxon>Betaproteobacteria</taxon>
        <taxon>Burkholderiales</taxon>
        <taxon>Burkholderiaceae</taxon>
        <taxon>Burkholderia</taxon>
        <taxon>Burkholderia cepacia complex</taxon>
    </lineage>
</organism>
<proteinExistence type="predicted"/>
<evidence type="ECO:0000256" key="1">
    <source>
        <dbReference type="SAM" id="MobiDB-lite"/>
    </source>
</evidence>
<comment type="caution">
    <text evidence="2">The sequence shown here is derived from an EMBL/GenBank/DDBJ whole genome shotgun (WGS) entry which is preliminary data.</text>
</comment>
<evidence type="ECO:0000313" key="2">
    <source>
        <dbReference type="EMBL" id="VWC46371.1"/>
    </source>
</evidence>
<dbReference type="AlphaFoldDB" id="A0A9Q9SRR5"/>
<feature type="compositionally biased region" description="Basic and acidic residues" evidence="1">
    <location>
        <begin position="287"/>
        <end position="300"/>
    </location>
</feature>
<name>A0A9Q9SRR5_9BURK</name>
<feature type="region of interest" description="Disordered" evidence="1">
    <location>
        <begin position="205"/>
        <end position="326"/>
    </location>
</feature>
<feature type="region of interest" description="Disordered" evidence="1">
    <location>
        <begin position="1"/>
        <end position="26"/>
    </location>
</feature>
<reference evidence="2 3" key="1">
    <citation type="submission" date="2019-09" db="EMBL/GenBank/DDBJ databases">
        <authorList>
            <person name="Depoorter E."/>
        </authorList>
    </citation>
    <scope>NUCLEOTIDE SEQUENCE [LARGE SCALE GENOMIC DNA]</scope>
    <source>
        <strain evidence="2">LMG 24066</strain>
    </source>
</reference>
<feature type="compositionally biased region" description="Basic and acidic residues" evidence="1">
    <location>
        <begin position="262"/>
        <end position="274"/>
    </location>
</feature>
<feature type="compositionally biased region" description="Low complexity" evidence="1">
    <location>
        <begin position="248"/>
        <end position="261"/>
    </location>
</feature>
<feature type="compositionally biased region" description="Basic and acidic residues" evidence="1">
    <location>
        <begin position="134"/>
        <end position="148"/>
    </location>
</feature>
<accession>A0A9Q9SRR5</accession>
<sequence length="364" mass="41085">MHPSRTRPPRVPPTPTTPRHDLSEPSRLAVLRQDVRRVDAGAVPRPVFPAAAPVLGDGERLHRVEPVRRRDAFEGAVPRARHRARRGRRDLLRAAVRRDTAPVQHHRRDLVRHAALPRDLRPHRAQLRVHARRLHDAPDRAADRDRSIHRVRRRDRADRGNRARHRVRERGRQRGIPEPACADADRAHRCMVQGRRVLRPRDAVRAPRRQGAVRVPAAARGDDHRPRVPAEPVELRPCAPAHPRTRTGARGPDAAVPAADVVARRSADRADARPARAPARARRPAGRRREVVRRAAAGRESRHRRRHGPRSGRGQPARAHRRAAAARQCARELGWRADVERAVATAPGHRHLAGLPLVARTDRE</sequence>
<feature type="region of interest" description="Disordered" evidence="1">
    <location>
        <begin position="129"/>
        <end position="173"/>
    </location>
</feature>
<feature type="compositionally biased region" description="Basic residues" evidence="1">
    <location>
        <begin position="301"/>
        <end position="310"/>
    </location>
</feature>
<gene>
    <name evidence="2" type="ORF">BAR24066_07396</name>
</gene>